<feature type="transmembrane region" description="Helical" evidence="5">
    <location>
        <begin position="46"/>
        <end position="64"/>
    </location>
</feature>
<evidence type="ECO:0008006" key="8">
    <source>
        <dbReference type="Google" id="ProtNLM"/>
    </source>
</evidence>
<organism evidence="6 7">
    <name type="scientific">Phytohabitans aurantiacus</name>
    <dbReference type="NCBI Taxonomy" id="3016789"/>
    <lineage>
        <taxon>Bacteria</taxon>
        <taxon>Bacillati</taxon>
        <taxon>Actinomycetota</taxon>
        <taxon>Actinomycetes</taxon>
        <taxon>Micromonosporales</taxon>
        <taxon>Micromonosporaceae</taxon>
    </lineage>
</organism>
<dbReference type="RefSeq" id="WP_281900483.1">
    <property type="nucleotide sequence ID" value="NZ_BSDI01000031.1"/>
</dbReference>
<keyword evidence="4 5" id="KW-0472">Membrane</keyword>
<comment type="subcellular location">
    <subcellularLocation>
        <location evidence="1">Membrane</location>
        <topology evidence="1">Multi-pass membrane protein</topology>
    </subcellularLocation>
</comment>
<sequence>MNVVLWIIAGLLAVMFLVAGGAKLTQSKEKLAASPNMAWTEDFSPNMLKLIGALEVLAAAGLILPAALDIVPVLVPLAALGLVLLMVGAAITHARRKENQAIVINLVFIVLAGVVVWGRFGPYS</sequence>
<protein>
    <recommendedName>
        <fullName evidence="8">DoxX family protein</fullName>
    </recommendedName>
</protein>
<evidence type="ECO:0000313" key="6">
    <source>
        <dbReference type="EMBL" id="GLI00280.1"/>
    </source>
</evidence>
<dbReference type="Proteomes" id="UP001144280">
    <property type="component" value="Unassembled WGS sequence"/>
</dbReference>
<accession>A0ABQ5R1K3</accession>
<dbReference type="EMBL" id="BSDI01000031">
    <property type="protein sequence ID" value="GLI00280.1"/>
    <property type="molecule type" value="Genomic_DNA"/>
</dbReference>
<reference evidence="6" key="1">
    <citation type="submission" date="2022-12" db="EMBL/GenBank/DDBJ databases">
        <title>New Phytohabitans aurantiacus sp. RD004123 nov., an actinomycete isolated from soil.</title>
        <authorList>
            <person name="Triningsih D.W."/>
            <person name="Harunari E."/>
            <person name="Igarashi Y."/>
        </authorList>
    </citation>
    <scope>NUCLEOTIDE SEQUENCE</scope>
    <source>
        <strain evidence="6">RD004123</strain>
    </source>
</reference>
<keyword evidence="7" id="KW-1185">Reference proteome</keyword>
<comment type="caution">
    <text evidence="6">The sequence shown here is derived from an EMBL/GenBank/DDBJ whole genome shotgun (WGS) entry which is preliminary data.</text>
</comment>
<name>A0ABQ5R1K3_9ACTN</name>
<evidence type="ECO:0000313" key="7">
    <source>
        <dbReference type="Proteomes" id="UP001144280"/>
    </source>
</evidence>
<evidence type="ECO:0000256" key="2">
    <source>
        <dbReference type="ARBA" id="ARBA00022692"/>
    </source>
</evidence>
<evidence type="ECO:0000256" key="5">
    <source>
        <dbReference type="SAM" id="Phobius"/>
    </source>
</evidence>
<feature type="transmembrane region" description="Helical" evidence="5">
    <location>
        <begin position="70"/>
        <end position="90"/>
    </location>
</feature>
<proteinExistence type="predicted"/>
<gene>
    <name evidence="6" type="ORF">Pa4123_55560</name>
</gene>
<dbReference type="InterPro" id="IPR032808">
    <property type="entry name" value="DoxX"/>
</dbReference>
<evidence type="ECO:0000256" key="1">
    <source>
        <dbReference type="ARBA" id="ARBA00004141"/>
    </source>
</evidence>
<keyword evidence="2 5" id="KW-0812">Transmembrane</keyword>
<feature type="transmembrane region" description="Helical" evidence="5">
    <location>
        <begin position="102"/>
        <end position="120"/>
    </location>
</feature>
<evidence type="ECO:0000256" key="4">
    <source>
        <dbReference type="ARBA" id="ARBA00023136"/>
    </source>
</evidence>
<keyword evidence="3 5" id="KW-1133">Transmembrane helix</keyword>
<evidence type="ECO:0000256" key="3">
    <source>
        <dbReference type="ARBA" id="ARBA00022989"/>
    </source>
</evidence>
<feature type="transmembrane region" description="Helical" evidence="5">
    <location>
        <begin position="6"/>
        <end position="25"/>
    </location>
</feature>
<dbReference type="Pfam" id="PF13564">
    <property type="entry name" value="DoxX_2"/>
    <property type="match status" value="1"/>
</dbReference>